<name>A0ABQ7JAX9_9APIC</name>
<reference evidence="2 3" key="1">
    <citation type="journal article" date="2020" name="bioRxiv">
        <title>Metabolic contributions of an alphaproteobacterial endosymbiont in the apicomplexan Cardiosporidium cionae.</title>
        <authorList>
            <person name="Hunter E.S."/>
            <person name="Paight C.J."/>
            <person name="Lane C.E."/>
        </authorList>
    </citation>
    <scope>NUCLEOTIDE SEQUENCE [LARGE SCALE GENOMIC DNA]</scope>
    <source>
        <strain evidence="2">ESH_2018</strain>
    </source>
</reference>
<keyword evidence="1" id="KW-0812">Transmembrane</keyword>
<evidence type="ECO:0000313" key="2">
    <source>
        <dbReference type="EMBL" id="KAF8821156.1"/>
    </source>
</evidence>
<protein>
    <submittedName>
        <fullName evidence="2">Rhoptry neck protein RON2</fullName>
    </submittedName>
</protein>
<keyword evidence="1" id="KW-0472">Membrane</keyword>
<evidence type="ECO:0000256" key="1">
    <source>
        <dbReference type="SAM" id="Phobius"/>
    </source>
</evidence>
<sequence length="338" mass="38352">MLIDREYAEFPENQRRVEFHRSMQEMHMTNLWKMIYGIVMPNLLHPNQMGGMEKSFSKSQWLKSLSDPLAQSSFRMLLKGDITMKYLDRILPKSMKNQFKEMQFGRATLFANVMSLAGSAHIKMGNAGIGMTLREQAPFMGNSINQWIKYRQEQQKRERRAYLSLATMGFLALSTYTDFLSHAAESGEAALTQKSNALVEECFGCGQLCICDAISPSSAAQPQPVLNDVTVSPGGLALHDVTKLFLFSAFGALVWPTIVISTWDIISSKSKTIARILFSFQSSELPRMMRWLKRSKFGRWAKKKINLKKSKAEKRAIEIALQKAEAEKKAIVEYVPVE</sequence>
<feature type="transmembrane region" description="Helical" evidence="1">
    <location>
        <begin position="161"/>
        <end position="177"/>
    </location>
</feature>
<gene>
    <name evidence="2" type="primary">RON2</name>
    <name evidence="2" type="ORF">IE077_002407</name>
</gene>
<dbReference type="EMBL" id="JADAQX010000225">
    <property type="protein sequence ID" value="KAF8821156.1"/>
    <property type="molecule type" value="Genomic_DNA"/>
</dbReference>
<keyword evidence="3" id="KW-1185">Reference proteome</keyword>
<feature type="transmembrane region" description="Helical" evidence="1">
    <location>
        <begin position="244"/>
        <end position="266"/>
    </location>
</feature>
<accession>A0ABQ7JAX9</accession>
<comment type="caution">
    <text evidence="2">The sequence shown here is derived from an EMBL/GenBank/DDBJ whole genome shotgun (WGS) entry which is preliminary data.</text>
</comment>
<evidence type="ECO:0000313" key="3">
    <source>
        <dbReference type="Proteomes" id="UP000823046"/>
    </source>
</evidence>
<organism evidence="2 3">
    <name type="scientific">Cardiosporidium cionae</name>
    <dbReference type="NCBI Taxonomy" id="476202"/>
    <lineage>
        <taxon>Eukaryota</taxon>
        <taxon>Sar</taxon>
        <taxon>Alveolata</taxon>
        <taxon>Apicomplexa</taxon>
        <taxon>Aconoidasida</taxon>
        <taxon>Nephromycida</taxon>
        <taxon>Cardiosporidium</taxon>
    </lineage>
</organism>
<dbReference type="Proteomes" id="UP000823046">
    <property type="component" value="Unassembled WGS sequence"/>
</dbReference>
<proteinExistence type="predicted"/>
<keyword evidence="1" id="KW-1133">Transmembrane helix</keyword>
<feature type="non-terminal residue" evidence="2">
    <location>
        <position position="338"/>
    </location>
</feature>